<reference evidence="2" key="2">
    <citation type="submission" date="2020-09" db="EMBL/GenBank/DDBJ databases">
        <authorList>
            <person name="Sun Q."/>
            <person name="Zhou Y."/>
        </authorList>
    </citation>
    <scope>NUCLEOTIDE SEQUENCE</scope>
    <source>
        <strain evidence="2">CGMCC 4.7201</strain>
    </source>
</reference>
<accession>A0A917ZNS9</accession>
<comment type="caution">
    <text evidence="2">The sequence shown here is derived from an EMBL/GenBank/DDBJ whole genome shotgun (WGS) entry which is preliminary data.</text>
</comment>
<sequence>MRWESPEAEGLRRRRQARRRRRVLLRRRVLRRRVLLSARMRAPGGRHGKGREAGESMRDR</sequence>
<name>A0A917ZNS9_9ACTN</name>
<gene>
    <name evidence="2" type="ORF">GCM10012280_23330</name>
</gene>
<reference evidence="2" key="1">
    <citation type="journal article" date="2014" name="Int. J. Syst. Evol. Microbiol.">
        <title>Complete genome sequence of Corynebacterium casei LMG S-19264T (=DSM 44701T), isolated from a smear-ripened cheese.</title>
        <authorList>
            <consortium name="US DOE Joint Genome Institute (JGI-PGF)"/>
            <person name="Walter F."/>
            <person name="Albersmeier A."/>
            <person name="Kalinowski J."/>
            <person name="Ruckert C."/>
        </authorList>
    </citation>
    <scope>NUCLEOTIDE SEQUENCE</scope>
    <source>
        <strain evidence="2">CGMCC 4.7201</strain>
    </source>
</reference>
<evidence type="ECO:0000313" key="2">
    <source>
        <dbReference type="EMBL" id="GGO86666.1"/>
    </source>
</evidence>
<feature type="region of interest" description="Disordered" evidence="1">
    <location>
        <begin position="39"/>
        <end position="60"/>
    </location>
</feature>
<organism evidence="2 3">
    <name type="scientific">Wenjunlia tyrosinilytica</name>
    <dbReference type="NCBI Taxonomy" id="1544741"/>
    <lineage>
        <taxon>Bacteria</taxon>
        <taxon>Bacillati</taxon>
        <taxon>Actinomycetota</taxon>
        <taxon>Actinomycetes</taxon>
        <taxon>Kitasatosporales</taxon>
        <taxon>Streptomycetaceae</taxon>
        <taxon>Wenjunlia</taxon>
    </lineage>
</organism>
<protein>
    <submittedName>
        <fullName evidence="2">Uncharacterized protein</fullName>
    </submittedName>
</protein>
<evidence type="ECO:0000313" key="3">
    <source>
        <dbReference type="Proteomes" id="UP000641932"/>
    </source>
</evidence>
<dbReference type="EMBL" id="BMMS01000008">
    <property type="protein sequence ID" value="GGO86666.1"/>
    <property type="molecule type" value="Genomic_DNA"/>
</dbReference>
<evidence type="ECO:0000256" key="1">
    <source>
        <dbReference type="SAM" id="MobiDB-lite"/>
    </source>
</evidence>
<dbReference type="Proteomes" id="UP000641932">
    <property type="component" value="Unassembled WGS sequence"/>
</dbReference>
<keyword evidence="3" id="KW-1185">Reference proteome</keyword>
<feature type="compositionally biased region" description="Basic and acidic residues" evidence="1">
    <location>
        <begin position="50"/>
        <end position="60"/>
    </location>
</feature>
<proteinExistence type="predicted"/>
<dbReference type="AlphaFoldDB" id="A0A917ZNS9"/>